<dbReference type="InterPro" id="IPR000873">
    <property type="entry name" value="AMP-dep_synth/lig_dom"/>
</dbReference>
<dbReference type="AlphaFoldDB" id="T1CIP6"/>
<reference evidence="2" key="2">
    <citation type="journal article" date="2014" name="ISME J.">
        <title>Microbial stratification in low pH oxic and suboxic macroscopic growths along an acid mine drainage.</title>
        <authorList>
            <person name="Mendez-Garcia C."/>
            <person name="Mesa V."/>
            <person name="Sprenger R.R."/>
            <person name="Richter M."/>
            <person name="Diez M.S."/>
            <person name="Solano J."/>
            <person name="Bargiela R."/>
            <person name="Golyshina O.V."/>
            <person name="Manteca A."/>
            <person name="Ramos J.L."/>
            <person name="Gallego J.R."/>
            <person name="Llorente I."/>
            <person name="Martins Dos Santos V.A."/>
            <person name="Jensen O.N."/>
            <person name="Pelaez A.I."/>
            <person name="Sanchez J."/>
            <person name="Ferrer M."/>
        </authorList>
    </citation>
    <scope>NUCLEOTIDE SEQUENCE</scope>
</reference>
<feature type="non-terminal residue" evidence="2">
    <location>
        <position position="106"/>
    </location>
</feature>
<protein>
    <submittedName>
        <fullName evidence="2">Acyl-CoA synthetase, long-chain-fatty-acid--CoA ligase</fullName>
    </submittedName>
</protein>
<feature type="domain" description="AMP-dependent synthetase/ligase" evidence="1">
    <location>
        <begin position="32"/>
        <end position="88"/>
    </location>
</feature>
<dbReference type="Pfam" id="PF00501">
    <property type="entry name" value="AMP-binding"/>
    <property type="match status" value="1"/>
</dbReference>
<evidence type="ECO:0000259" key="1">
    <source>
        <dbReference type="Pfam" id="PF00501"/>
    </source>
</evidence>
<dbReference type="InterPro" id="IPR042099">
    <property type="entry name" value="ANL_N_sf"/>
</dbReference>
<dbReference type="EMBL" id="AUZX01005543">
    <property type="protein sequence ID" value="EQD67420.1"/>
    <property type="molecule type" value="Genomic_DNA"/>
</dbReference>
<proteinExistence type="predicted"/>
<evidence type="ECO:0000313" key="2">
    <source>
        <dbReference type="EMBL" id="EQD67420.1"/>
    </source>
</evidence>
<accession>T1CIP6</accession>
<dbReference type="Gene3D" id="3.40.50.12780">
    <property type="entry name" value="N-terminal domain of ligase-like"/>
    <property type="match status" value="1"/>
</dbReference>
<organism evidence="2">
    <name type="scientific">mine drainage metagenome</name>
    <dbReference type="NCBI Taxonomy" id="410659"/>
    <lineage>
        <taxon>unclassified sequences</taxon>
        <taxon>metagenomes</taxon>
        <taxon>ecological metagenomes</taxon>
    </lineage>
</organism>
<reference evidence="2" key="1">
    <citation type="submission" date="2013-08" db="EMBL/GenBank/DDBJ databases">
        <authorList>
            <person name="Mendez C."/>
            <person name="Richter M."/>
            <person name="Ferrer M."/>
            <person name="Sanchez J."/>
        </authorList>
    </citation>
    <scope>NUCLEOTIDE SEQUENCE</scope>
</reference>
<comment type="caution">
    <text evidence="2">The sequence shown here is derived from an EMBL/GenBank/DDBJ whole genome shotgun (WGS) entry which is preliminary data.</text>
</comment>
<dbReference type="SUPFAM" id="SSF56801">
    <property type="entry name" value="Acetyl-CoA synthetase-like"/>
    <property type="match status" value="1"/>
</dbReference>
<keyword evidence="2" id="KW-0436">Ligase</keyword>
<dbReference type="GO" id="GO:0016874">
    <property type="term" value="F:ligase activity"/>
    <property type="evidence" value="ECO:0007669"/>
    <property type="project" value="UniProtKB-KW"/>
</dbReference>
<sequence length="106" mass="11762">MGVERPWLAHYPKSVPVEIDLSRYASVVAVIDEACVRFAQRPAYGNYGRTLSYADVDRLSARFAAYLSGTLGLVKGDRIAIMLPNHPAVSDRSVWRAARRLVVVNT</sequence>
<name>T1CIP6_9ZZZZ</name>
<gene>
    <name evidence="2" type="ORF">B1A_07719</name>
</gene>